<dbReference type="EMBL" id="DUZY01000006">
    <property type="protein sequence ID" value="DAD43990.1"/>
    <property type="molecule type" value="Genomic_DNA"/>
</dbReference>
<dbReference type="Proteomes" id="UP000607653">
    <property type="component" value="Unassembled WGS sequence"/>
</dbReference>
<name>A0A822ZHK0_NELNU</name>
<evidence type="ECO:0000256" key="1">
    <source>
        <dbReference type="ARBA" id="ARBA00022729"/>
    </source>
</evidence>
<feature type="chain" id="PRO_5032364424" description="Knottins-like domain-containing protein" evidence="3">
    <location>
        <begin position="29"/>
        <end position="77"/>
    </location>
</feature>
<dbReference type="SMART" id="SM00505">
    <property type="entry name" value="Knot1"/>
    <property type="match status" value="1"/>
</dbReference>
<dbReference type="Pfam" id="PF00304">
    <property type="entry name" value="Gamma-thionin"/>
    <property type="match status" value="1"/>
</dbReference>
<dbReference type="PROSITE" id="PS00940">
    <property type="entry name" value="GAMMA_THIONIN"/>
    <property type="match status" value="1"/>
</dbReference>
<feature type="signal peptide" evidence="3">
    <location>
        <begin position="1"/>
        <end position="28"/>
    </location>
</feature>
<dbReference type="InterPro" id="IPR003614">
    <property type="entry name" value="Knottins"/>
</dbReference>
<evidence type="ECO:0000256" key="2">
    <source>
        <dbReference type="ARBA" id="ARBA00023157"/>
    </source>
</evidence>
<dbReference type="GO" id="GO:0006952">
    <property type="term" value="P:defense response"/>
    <property type="evidence" value="ECO:0007669"/>
    <property type="project" value="InterPro"/>
</dbReference>
<dbReference type="PRINTS" id="PR00288">
    <property type="entry name" value="PUROTHIONIN"/>
</dbReference>
<keyword evidence="1 3" id="KW-0732">Signal</keyword>
<keyword evidence="6" id="KW-1185">Reference proteome</keyword>
<organism evidence="5 6">
    <name type="scientific">Nelumbo nucifera</name>
    <name type="common">Sacred lotus</name>
    <dbReference type="NCBI Taxonomy" id="4432"/>
    <lineage>
        <taxon>Eukaryota</taxon>
        <taxon>Viridiplantae</taxon>
        <taxon>Streptophyta</taxon>
        <taxon>Embryophyta</taxon>
        <taxon>Tracheophyta</taxon>
        <taxon>Spermatophyta</taxon>
        <taxon>Magnoliopsida</taxon>
        <taxon>Proteales</taxon>
        <taxon>Nelumbonaceae</taxon>
        <taxon>Nelumbo</taxon>
    </lineage>
</organism>
<evidence type="ECO:0000256" key="3">
    <source>
        <dbReference type="SAM" id="SignalP"/>
    </source>
</evidence>
<dbReference type="PANTHER" id="PTHR33147">
    <property type="entry name" value="DEFENSIN-LIKE PROTEIN 1"/>
    <property type="match status" value="1"/>
</dbReference>
<keyword evidence="2" id="KW-1015">Disulfide bond</keyword>
<reference evidence="5 6" key="1">
    <citation type="journal article" date="2020" name="Mol. Biol. Evol.">
        <title>Distinct Expression and Methylation Patterns for Genes with Different Fates following a Single Whole-Genome Duplication in Flowering Plants.</title>
        <authorList>
            <person name="Shi T."/>
            <person name="Rahmani R.S."/>
            <person name="Gugger P.F."/>
            <person name="Wang M."/>
            <person name="Li H."/>
            <person name="Zhang Y."/>
            <person name="Li Z."/>
            <person name="Wang Q."/>
            <person name="Van de Peer Y."/>
            <person name="Marchal K."/>
            <person name="Chen J."/>
        </authorList>
    </citation>
    <scope>NUCLEOTIDE SEQUENCE [LARGE SCALE GENOMIC DNA]</scope>
    <source>
        <tissue evidence="5">Leaf</tissue>
    </source>
</reference>
<comment type="caution">
    <text evidence="5">The sequence shown here is derived from an EMBL/GenBank/DDBJ whole genome shotgun (WGS) entry which is preliminary data.</text>
</comment>
<dbReference type="SUPFAM" id="SSF57095">
    <property type="entry name" value="Scorpion toxin-like"/>
    <property type="match status" value="1"/>
</dbReference>
<dbReference type="CDD" id="cd00107">
    <property type="entry name" value="Knot1"/>
    <property type="match status" value="1"/>
</dbReference>
<accession>A0A822ZHK0</accession>
<evidence type="ECO:0000313" key="6">
    <source>
        <dbReference type="Proteomes" id="UP000607653"/>
    </source>
</evidence>
<sequence>MERKFLGGVLLLLTLLLASQEMVVHVDARMCDTPSRLFRGLCLINRNCDNTCRVEGFPDGHCKGLRRRCFCSRPCRP</sequence>
<feature type="domain" description="Knottins-like" evidence="4">
    <location>
        <begin position="30"/>
        <end position="75"/>
    </location>
</feature>
<dbReference type="AlphaFoldDB" id="A0A822ZHK0"/>
<dbReference type="PANTHER" id="PTHR33147:SF39">
    <property type="entry name" value="DRO1 PROTEIN-RELATED"/>
    <property type="match status" value="1"/>
</dbReference>
<evidence type="ECO:0000313" key="5">
    <source>
        <dbReference type="EMBL" id="DAD43990.1"/>
    </source>
</evidence>
<protein>
    <recommendedName>
        <fullName evidence="4">Knottins-like domain-containing protein</fullName>
    </recommendedName>
</protein>
<evidence type="ECO:0000259" key="4">
    <source>
        <dbReference type="SMART" id="SM00505"/>
    </source>
</evidence>
<dbReference type="InterPro" id="IPR036574">
    <property type="entry name" value="Scorpion_toxin-like_sf"/>
</dbReference>
<dbReference type="Gene3D" id="3.30.30.10">
    <property type="entry name" value="Knottin, scorpion toxin-like"/>
    <property type="match status" value="1"/>
</dbReference>
<proteinExistence type="predicted"/>
<gene>
    <name evidence="5" type="ORF">HUJ06_002220</name>
</gene>
<dbReference type="InterPro" id="IPR008176">
    <property type="entry name" value="Defensin_plant"/>
</dbReference>